<dbReference type="EMBL" id="JAUSRV010000003">
    <property type="protein sequence ID" value="MDP9970025.1"/>
    <property type="molecule type" value="Genomic_DNA"/>
</dbReference>
<dbReference type="InterPro" id="IPR011990">
    <property type="entry name" value="TPR-like_helical_dom_sf"/>
</dbReference>
<reference evidence="1" key="1">
    <citation type="submission" date="2023-07" db="EMBL/GenBank/DDBJ databases">
        <title>Sorghum-associated microbial communities from plants grown in Nebraska, USA.</title>
        <authorList>
            <person name="Schachtman D."/>
        </authorList>
    </citation>
    <scope>NUCLEOTIDE SEQUENCE</scope>
    <source>
        <strain evidence="1">DS3315</strain>
    </source>
</reference>
<evidence type="ECO:0000313" key="1">
    <source>
        <dbReference type="EMBL" id="MDP9970025.1"/>
    </source>
</evidence>
<dbReference type="AlphaFoldDB" id="A0AAW8EAX8"/>
<dbReference type="Gene3D" id="1.25.40.10">
    <property type="entry name" value="Tetratricopeptide repeat domain"/>
    <property type="match status" value="1"/>
</dbReference>
<dbReference type="InterPro" id="IPR050767">
    <property type="entry name" value="Sel1_AlgK"/>
</dbReference>
<dbReference type="PANTHER" id="PTHR11102:SF160">
    <property type="entry name" value="ERAD-ASSOCIATED E3 UBIQUITIN-PROTEIN LIGASE COMPONENT HRD3"/>
    <property type="match status" value="1"/>
</dbReference>
<organism evidence="1 2">
    <name type="scientific">Variovorax paradoxus</name>
    <dbReference type="NCBI Taxonomy" id="34073"/>
    <lineage>
        <taxon>Bacteria</taxon>
        <taxon>Pseudomonadati</taxon>
        <taxon>Pseudomonadota</taxon>
        <taxon>Betaproteobacteria</taxon>
        <taxon>Burkholderiales</taxon>
        <taxon>Comamonadaceae</taxon>
        <taxon>Variovorax</taxon>
    </lineage>
</organism>
<comment type="caution">
    <text evidence="1">The sequence shown here is derived from an EMBL/GenBank/DDBJ whole genome shotgun (WGS) entry which is preliminary data.</text>
</comment>
<accession>A0AAW8EAX8</accession>
<dbReference type="Proteomes" id="UP001224845">
    <property type="component" value="Unassembled WGS sequence"/>
</dbReference>
<dbReference type="SUPFAM" id="SSF81901">
    <property type="entry name" value="HCP-like"/>
    <property type="match status" value="1"/>
</dbReference>
<proteinExistence type="predicted"/>
<gene>
    <name evidence="1" type="ORF">J2W39_001255</name>
</gene>
<dbReference type="Pfam" id="PF08238">
    <property type="entry name" value="Sel1"/>
    <property type="match status" value="2"/>
</dbReference>
<sequence length="162" mass="17487">MNSVPISIAASVVVTERSRRTWWRRIADGTVTRLADDARGRAMLSLGEVAPFICVPLDQVDLGFLVRADAGNADAQNDIGQLFSNAGKPTVALYWLEQAAHQGHADAMQWLGRCYIGGEGVPKNRNIGLMWIAKAAAHGHVIAQAQMQDSFRIPPANGLKGI</sequence>
<dbReference type="PANTHER" id="PTHR11102">
    <property type="entry name" value="SEL-1-LIKE PROTEIN"/>
    <property type="match status" value="1"/>
</dbReference>
<dbReference type="SMART" id="SM00671">
    <property type="entry name" value="SEL1"/>
    <property type="match status" value="2"/>
</dbReference>
<dbReference type="InterPro" id="IPR006597">
    <property type="entry name" value="Sel1-like"/>
</dbReference>
<name>A0AAW8EAX8_VARPD</name>
<evidence type="ECO:0000313" key="2">
    <source>
        <dbReference type="Proteomes" id="UP001224845"/>
    </source>
</evidence>
<protein>
    <submittedName>
        <fullName evidence="1">Component of type VI protein secretion system</fullName>
    </submittedName>
</protein>
<dbReference type="RefSeq" id="WP_307592945.1">
    <property type="nucleotide sequence ID" value="NZ_CAXUQE020000001.1"/>
</dbReference>